<dbReference type="PROSITE" id="PS00798">
    <property type="entry name" value="ALDOKETO_REDUCTASE_1"/>
    <property type="match status" value="1"/>
</dbReference>
<keyword evidence="1" id="KW-0560">Oxidoreductase</keyword>
<dbReference type="PANTHER" id="PTHR11732">
    <property type="entry name" value="ALDO/KETO REDUCTASE"/>
    <property type="match status" value="1"/>
</dbReference>
<dbReference type="FunFam" id="3.20.20.100:FF:000002">
    <property type="entry name" value="2,5-diketo-D-gluconic acid reductase A"/>
    <property type="match status" value="1"/>
</dbReference>
<organism evidence="3 4">
    <name type="scientific">Septoria linicola</name>
    <dbReference type="NCBI Taxonomy" id="215465"/>
    <lineage>
        <taxon>Eukaryota</taxon>
        <taxon>Fungi</taxon>
        <taxon>Dikarya</taxon>
        <taxon>Ascomycota</taxon>
        <taxon>Pezizomycotina</taxon>
        <taxon>Dothideomycetes</taxon>
        <taxon>Dothideomycetidae</taxon>
        <taxon>Mycosphaerellales</taxon>
        <taxon>Mycosphaerellaceae</taxon>
        <taxon>Septoria</taxon>
    </lineage>
</organism>
<proteinExistence type="predicted"/>
<evidence type="ECO:0000313" key="4">
    <source>
        <dbReference type="Proteomes" id="UP001056384"/>
    </source>
</evidence>
<reference evidence="3" key="1">
    <citation type="submission" date="2022-06" db="EMBL/GenBank/DDBJ databases">
        <title>Complete genome sequences of two strains of the flax pathogen Septoria linicola.</title>
        <authorList>
            <person name="Lapalu N."/>
            <person name="Simon A."/>
            <person name="Demenou B."/>
            <person name="Paumier D."/>
            <person name="Guillot M.-P."/>
            <person name="Gout L."/>
            <person name="Valade R."/>
        </authorList>
    </citation>
    <scope>NUCLEOTIDE SEQUENCE</scope>
    <source>
        <strain evidence="3">SE15195</strain>
    </source>
</reference>
<dbReference type="Pfam" id="PF00248">
    <property type="entry name" value="Aldo_ket_red"/>
    <property type="match status" value="1"/>
</dbReference>
<dbReference type="Proteomes" id="UP001056384">
    <property type="component" value="Chromosome 2"/>
</dbReference>
<dbReference type="InterPro" id="IPR002220">
    <property type="entry name" value="DapA-like"/>
</dbReference>
<keyword evidence="4" id="KW-1185">Reference proteome</keyword>
<dbReference type="InterPro" id="IPR018170">
    <property type="entry name" value="Aldo/ket_reductase_CS"/>
</dbReference>
<evidence type="ECO:0000259" key="2">
    <source>
        <dbReference type="Pfam" id="PF00248"/>
    </source>
</evidence>
<dbReference type="InterPro" id="IPR020471">
    <property type="entry name" value="AKR"/>
</dbReference>
<dbReference type="Gene3D" id="3.20.20.100">
    <property type="entry name" value="NADP-dependent oxidoreductase domain"/>
    <property type="match status" value="1"/>
</dbReference>
<dbReference type="Gene3D" id="3.20.20.70">
    <property type="entry name" value="Aldolase class I"/>
    <property type="match status" value="1"/>
</dbReference>
<protein>
    <submittedName>
        <fullName evidence="3">Aldolase-type TIM barrel, aldo/keto reductase, aldo-keto reductase</fullName>
    </submittedName>
</protein>
<dbReference type="GO" id="GO:0016616">
    <property type="term" value="F:oxidoreductase activity, acting on the CH-OH group of donors, NAD or NADP as acceptor"/>
    <property type="evidence" value="ECO:0007669"/>
    <property type="project" value="UniProtKB-ARBA"/>
</dbReference>
<dbReference type="SUPFAM" id="SSF51569">
    <property type="entry name" value="Aldolase"/>
    <property type="match status" value="1"/>
</dbReference>
<dbReference type="EMBL" id="CP099419">
    <property type="protein sequence ID" value="USW50134.1"/>
    <property type="molecule type" value="Genomic_DNA"/>
</dbReference>
<dbReference type="AlphaFoldDB" id="A0A9Q9AIR5"/>
<dbReference type="PRINTS" id="PR00069">
    <property type="entry name" value="ALDKETRDTASE"/>
</dbReference>
<dbReference type="InterPro" id="IPR013785">
    <property type="entry name" value="Aldolase_TIM"/>
</dbReference>
<accession>A0A9Q9AIR5</accession>
<dbReference type="CDD" id="cd00408">
    <property type="entry name" value="DHDPS-like"/>
    <property type="match status" value="1"/>
</dbReference>
<dbReference type="InterPro" id="IPR023210">
    <property type="entry name" value="NADP_OxRdtase_dom"/>
</dbReference>
<dbReference type="GO" id="GO:0016829">
    <property type="term" value="F:lyase activity"/>
    <property type="evidence" value="ECO:0007669"/>
    <property type="project" value="InterPro"/>
</dbReference>
<sequence>MPGLTPTTQKSAVPAGVWCPVVSLYKDTPRQELDLEASYTYFQHLIRGGVNGLVLQGSTAEAALLSPEERIDLTRTARKAATDLGVPRFPIAAGISGQSTNETLRLVDDAAAAGADFGLLLPPSYWPKAISNDAIVDFYREVADHARIPIIVYNFPGVTSGVDLGVDMLSRLAPHPNIVGVKLTCANAGKVTSLTAKYAPSEFAVFSGQSDWLLPCLVGGGVGCVTGIGNVFPKSVSRLYALWQAGEIEAACKLQGLVALSEQACKKGLAATKFGTAYFAGPVAGLSNHASFHPRKPYKPAAKALQDSTIETMQHLHELEKSLPDVIAYPVSNGTNGVSKSTLRTHFIISAGTSREASIPAVGFGTWKAGPGEAANAVRSAFEAGYRHFDCAPLYGNEAEIGQIFANAPVPRNEFFVTTKLWSSDHQRVEAALDKSLQDLRLDYVDLFLMHWPVTLSPDTGAEYGKEDRKNHVEGWDFTNTWREMEKLLDGGKVRNIGVANFSTVNLEKLLKTARIVPAVNQTELQPLLPQTKLHEYCQAKGIHQTAFGPLGGSGSTLHESPVILDIAKERGIASGNLLLSWGIMKGWSVIPKRTNPARIASNLNSNLALNPDELKQIDELARSAGTRFNKPDWGVTIFHDDDAVESGVA</sequence>
<name>A0A9Q9AIR5_9PEZI</name>
<evidence type="ECO:0000256" key="1">
    <source>
        <dbReference type="ARBA" id="ARBA00023002"/>
    </source>
</evidence>
<dbReference type="SMART" id="SM01130">
    <property type="entry name" value="DHDPS"/>
    <property type="match status" value="1"/>
</dbReference>
<dbReference type="SUPFAM" id="SSF51430">
    <property type="entry name" value="NAD(P)-linked oxidoreductase"/>
    <property type="match status" value="1"/>
</dbReference>
<gene>
    <name evidence="3" type="ORF">Slin15195_G034530</name>
</gene>
<dbReference type="Pfam" id="PF00701">
    <property type="entry name" value="DHDPS"/>
    <property type="match status" value="1"/>
</dbReference>
<feature type="domain" description="NADP-dependent oxidoreductase" evidence="2">
    <location>
        <begin position="362"/>
        <end position="622"/>
    </location>
</feature>
<evidence type="ECO:0000313" key="3">
    <source>
        <dbReference type="EMBL" id="USW50134.1"/>
    </source>
</evidence>
<dbReference type="InterPro" id="IPR036812">
    <property type="entry name" value="NAD(P)_OxRdtase_dom_sf"/>
</dbReference>